<proteinExistence type="inferred from homology"/>
<dbReference type="EMBL" id="WHLY01000001">
    <property type="protein sequence ID" value="MPR31879.1"/>
    <property type="molecule type" value="Genomic_DNA"/>
</dbReference>
<organism evidence="12 13">
    <name type="scientific">Salmonirosea aquatica</name>
    <dbReference type="NCBI Taxonomy" id="2654236"/>
    <lineage>
        <taxon>Bacteria</taxon>
        <taxon>Pseudomonadati</taxon>
        <taxon>Bacteroidota</taxon>
        <taxon>Cytophagia</taxon>
        <taxon>Cytophagales</taxon>
        <taxon>Spirosomataceae</taxon>
        <taxon>Salmonirosea</taxon>
    </lineage>
</organism>
<dbReference type="AlphaFoldDB" id="A0A7C9BM29"/>
<protein>
    <submittedName>
        <fullName evidence="12">SusC/RagA family TonB-linked outer membrane protein</fullName>
    </submittedName>
</protein>
<dbReference type="NCBIfam" id="TIGR04056">
    <property type="entry name" value="OMP_RagA_SusC"/>
    <property type="match status" value="1"/>
</dbReference>
<feature type="domain" description="TonB-dependent receptor-like beta-barrel" evidence="10">
    <location>
        <begin position="436"/>
        <end position="887"/>
    </location>
</feature>
<keyword evidence="3 8" id="KW-1134">Transmembrane beta strand</keyword>
<keyword evidence="2 8" id="KW-0813">Transport</keyword>
<dbReference type="NCBIfam" id="TIGR04057">
    <property type="entry name" value="SusC_RagA_signa"/>
    <property type="match status" value="1"/>
</dbReference>
<dbReference type="SUPFAM" id="SSF56935">
    <property type="entry name" value="Porins"/>
    <property type="match status" value="1"/>
</dbReference>
<sequence length="1003" mass="110052">MKNYPVSANRALFGGLLLAACILLLGFRALASPRSAISNFYSSAVEVSGQVLGEDSTGIPGVSVKERGTTNGTITNAEGEFSLAVTNEASVLVFSFLGYVSQEKVVGSSTRLQISLQPDIKALLEVVVVGYGTQRKSDVTGAISKISADKVKAVPVVSTEQVLQGQAAGVDVVAAGNAPGSGMTVRVRGQRSIQAGNDPLYVVDGIPFDGGLNQISPNDIQSIEVLKDASSAAIYGSRAANGVVLITTKRGSAGKTTVSIDSYYGVQNILNQVNVLNADDFVNFRKTAQNRTDLNTILAPEEIANFENGRSVNWQDLLLSMNAPQQNHQISLSGGSEKTRFLVSFNYLQQKGIIAPSDFSRGSLRINLDHEINKRIRMGVSSLLTRNLTNRVDVGNALIAASQISPLGDVRDEQGNLLLYPTQSEQLVVNPLTDIANNINKTWENRIFASLYAELTLGKGFTYRFNFGPDLSFENNGVYIGSETNAKKGALDEGQSNRADSYSYTLENILRYTKAIAETHKLDVTLVHSIQNRKYTYTRVSAQGFPTDQVEWQKLSSGTIKGFDTGFEDWRLLSYMARANYGFRDKYLFTLAARLDGSSRFGDRNKFGFFPSAAFAWRLIEESWMPSASWLSDLKMRVSYGTVGNTAISPYQTIGALTRSSYLFGSNPAQGFGPGSLPSPDLKWETTRQFNAGLDFGLVNNRLSGALEYYRTSTDDLLLSQSLPPTSGYSTIISNIGATRNQGIELTLQTVNLDLTSGFKWVSDLNFSANRNEIVRLLGDNKNDIGNRWFIGQPIQVYFDTRYQGIWQQEQAEEAKSYGRTVGQIRVEDLNADGRINADDRTILGSPFPKWTGGMTNTFSYKGWNFSFFVYTRQNFLINSAIYAGNLGELNSRFNIPQFIDYWTPENTGARYPKPLPIGNNNPDLNALGYVDGSYVRLRTVTLSHDFGKTLISRLGMQSLRVYATLNNPLNFTSFKGWDTEAGSSVNSYPSTKLALLGVNITL</sequence>
<dbReference type="PROSITE" id="PS51257">
    <property type="entry name" value="PROKAR_LIPOPROTEIN"/>
    <property type="match status" value="1"/>
</dbReference>
<dbReference type="Proteomes" id="UP000479293">
    <property type="component" value="Unassembled WGS sequence"/>
</dbReference>
<dbReference type="InterPro" id="IPR023996">
    <property type="entry name" value="TonB-dep_OMP_SusC/RagA"/>
</dbReference>
<evidence type="ECO:0000313" key="13">
    <source>
        <dbReference type="Proteomes" id="UP000479293"/>
    </source>
</evidence>
<evidence type="ECO:0000256" key="7">
    <source>
        <dbReference type="ARBA" id="ARBA00023237"/>
    </source>
</evidence>
<dbReference type="FunFam" id="2.170.130.10:FF:000008">
    <property type="entry name" value="SusC/RagA family TonB-linked outer membrane protein"/>
    <property type="match status" value="1"/>
</dbReference>
<evidence type="ECO:0000313" key="12">
    <source>
        <dbReference type="EMBL" id="MPR31879.1"/>
    </source>
</evidence>
<evidence type="ECO:0000259" key="11">
    <source>
        <dbReference type="Pfam" id="PF07715"/>
    </source>
</evidence>
<accession>A0A7C9BM29</accession>
<gene>
    <name evidence="12" type="ORF">GBK04_00575</name>
</gene>
<dbReference type="Gene3D" id="2.170.130.10">
    <property type="entry name" value="TonB-dependent receptor, plug domain"/>
    <property type="match status" value="1"/>
</dbReference>
<dbReference type="Gene3D" id="2.60.40.1120">
    <property type="entry name" value="Carboxypeptidase-like, regulatory domain"/>
    <property type="match status" value="1"/>
</dbReference>
<evidence type="ECO:0000259" key="10">
    <source>
        <dbReference type="Pfam" id="PF00593"/>
    </source>
</evidence>
<keyword evidence="6 8" id="KW-0472">Membrane</keyword>
<dbReference type="InterPro" id="IPR037066">
    <property type="entry name" value="Plug_dom_sf"/>
</dbReference>
<dbReference type="InterPro" id="IPR036942">
    <property type="entry name" value="Beta-barrel_TonB_sf"/>
</dbReference>
<keyword evidence="5 9" id="KW-0798">TonB box</keyword>
<dbReference type="InterPro" id="IPR012910">
    <property type="entry name" value="Plug_dom"/>
</dbReference>
<evidence type="ECO:0000256" key="9">
    <source>
        <dbReference type="RuleBase" id="RU003357"/>
    </source>
</evidence>
<evidence type="ECO:0000256" key="5">
    <source>
        <dbReference type="ARBA" id="ARBA00023077"/>
    </source>
</evidence>
<keyword evidence="13" id="KW-1185">Reference proteome</keyword>
<dbReference type="Pfam" id="PF00593">
    <property type="entry name" value="TonB_dep_Rec_b-barrel"/>
    <property type="match status" value="1"/>
</dbReference>
<dbReference type="Gene3D" id="2.40.170.20">
    <property type="entry name" value="TonB-dependent receptor, beta-barrel domain"/>
    <property type="match status" value="1"/>
</dbReference>
<comment type="similarity">
    <text evidence="8 9">Belongs to the TonB-dependent receptor family.</text>
</comment>
<dbReference type="PROSITE" id="PS52016">
    <property type="entry name" value="TONB_DEPENDENT_REC_3"/>
    <property type="match status" value="1"/>
</dbReference>
<comment type="caution">
    <text evidence="12">The sequence shown here is derived from an EMBL/GenBank/DDBJ whole genome shotgun (WGS) entry which is preliminary data.</text>
</comment>
<dbReference type="InterPro" id="IPR000531">
    <property type="entry name" value="Beta-barrel_TonB"/>
</dbReference>
<reference evidence="12 13" key="1">
    <citation type="submission" date="2019-10" db="EMBL/GenBank/DDBJ databases">
        <title>Draft Genome Sequence of Cytophagaceae sp. SJW1-29.</title>
        <authorList>
            <person name="Choi A."/>
        </authorList>
    </citation>
    <scope>NUCLEOTIDE SEQUENCE [LARGE SCALE GENOMIC DNA]</scope>
    <source>
        <strain evidence="12 13">SJW1-29</strain>
    </source>
</reference>
<keyword evidence="4 8" id="KW-0812">Transmembrane</keyword>
<evidence type="ECO:0000256" key="1">
    <source>
        <dbReference type="ARBA" id="ARBA00004571"/>
    </source>
</evidence>
<feature type="domain" description="TonB-dependent receptor plug" evidence="11">
    <location>
        <begin position="136"/>
        <end position="243"/>
    </location>
</feature>
<evidence type="ECO:0000256" key="4">
    <source>
        <dbReference type="ARBA" id="ARBA00022692"/>
    </source>
</evidence>
<dbReference type="SUPFAM" id="SSF49464">
    <property type="entry name" value="Carboxypeptidase regulatory domain-like"/>
    <property type="match status" value="1"/>
</dbReference>
<name>A0A7C9BM29_9BACT</name>
<evidence type="ECO:0000256" key="3">
    <source>
        <dbReference type="ARBA" id="ARBA00022452"/>
    </source>
</evidence>
<dbReference type="InterPro" id="IPR008969">
    <property type="entry name" value="CarboxyPept-like_regulatory"/>
</dbReference>
<evidence type="ECO:0000256" key="8">
    <source>
        <dbReference type="PROSITE-ProRule" id="PRU01360"/>
    </source>
</evidence>
<dbReference type="Pfam" id="PF07715">
    <property type="entry name" value="Plug"/>
    <property type="match status" value="1"/>
</dbReference>
<evidence type="ECO:0000256" key="2">
    <source>
        <dbReference type="ARBA" id="ARBA00022448"/>
    </source>
</evidence>
<keyword evidence="7 8" id="KW-0998">Cell outer membrane</keyword>
<evidence type="ECO:0000256" key="6">
    <source>
        <dbReference type="ARBA" id="ARBA00023136"/>
    </source>
</evidence>
<dbReference type="Pfam" id="PF13715">
    <property type="entry name" value="CarbopepD_reg_2"/>
    <property type="match status" value="1"/>
</dbReference>
<dbReference type="GO" id="GO:0009279">
    <property type="term" value="C:cell outer membrane"/>
    <property type="evidence" value="ECO:0007669"/>
    <property type="project" value="UniProtKB-SubCell"/>
</dbReference>
<dbReference type="InterPro" id="IPR023997">
    <property type="entry name" value="TonB-dep_OMP_SusC/RagA_CS"/>
</dbReference>
<dbReference type="InterPro" id="IPR039426">
    <property type="entry name" value="TonB-dep_rcpt-like"/>
</dbReference>
<comment type="subcellular location">
    <subcellularLocation>
        <location evidence="1 8">Cell outer membrane</location>
        <topology evidence="1 8">Multi-pass membrane protein</topology>
    </subcellularLocation>
</comment>